<proteinExistence type="predicted"/>
<feature type="non-terminal residue" evidence="2">
    <location>
        <position position="130"/>
    </location>
</feature>
<dbReference type="GO" id="GO:0006281">
    <property type="term" value="P:DNA repair"/>
    <property type="evidence" value="ECO:0007669"/>
    <property type="project" value="TreeGrafter"/>
</dbReference>
<dbReference type="RefSeq" id="WP_035315918.1">
    <property type="nucleotide sequence ID" value="NZ_AODH01000114.1"/>
</dbReference>
<accession>W7C9S0</accession>
<dbReference type="Pfam" id="PF01131">
    <property type="entry name" value="Topoisom_bac"/>
    <property type="match status" value="1"/>
</dbReference>
<dbReference type="PANTHER" id="PTHR11390">
    <property type="entry name" value="PROKARYOTIC DNA TOPOISOMERASE"/>
    <property type="match status" value="1"/>
</dbReference>
<sequence>YPRTDSDLITTSEFAYLKENLEDMKALLNTTINTPQTEPRTRYVNNAKVLEHYAIIPTQKLPLLNKLSEKEKNIYESILKHTLMMFMGDFLYEQTNLTLEVNGLSFNASGNVPMEKGWKALTSDESKKEK</sequence>
<dbReference type="EMBL" id="AODH01000114">
    <property type="protein sequence ID" value="EUJ32396.1"/>
    <property type="molecule type" value="Genomic_DNA"/>
</dbReference>
<evidence type="ECO:0000313" key="3">
    <source>
        <dbReference type="Proteomes" id="UP000019243"/>
    </source>
</evidence>
<dbReference type="InterPro" id="IPR013497">
    <property type="entry name" value="Topo_IA_cen"/>
</dbReference>
<dbReference type="STRING" id="1265861.BCAMP_13015"/>
<evidence type="ECO:0000259" key="1">
    <source>
        <dbReference type="PROSITE" id="PS52039"/>
    </source>
</evidence>
<dbReference type="GO" id="GO:0043597">
    <property type="term" value="C:cytoplasmic replication fork"/>
    <property type="evidence" value="ECO:0007669"/>
    <property type="project" value="TreeGrafter"/>
</dbReference>
<dbReference type="PANTHER" id="PTHR11390:SF21">
    <property type="entry name" value="DNA TOPOISOMERASE 3-ALPHA"/>
    <property type="match status" value="1"/>
</dbReference>
<organism evidence="2 3">
    <name type="scientific">Brochothrix campestris FSL F6-1037</name>
    <dbReference type="NCBI Taxonomy" id="1265861"/>
    <lineage>
        <taxon>Bacteria</taxon>
        <taxon>Bacillati</taxon>
        <taxon>Bacillota</taxon>
        <taxon>Bacilli</taxon>
        <taxon>Bacillales</taxon>
        <taxon>Listeriaceae</taxon>
        <taxon>Brochothrix</taxon>
    </lineage>
</organism>
<dbReference type="Gene3D" id="1.10.290.10">
    <property type="entry name" value="Topoisomerase I, domain 4"/>
    <property type="match status" value="1"/>
</dbReference>
<dbReference type="InterPro" id="IPR013826">
    <property type="entry name" value="Topo_IA_cen_sub3"/>
</dbReference>
<feature type="non-terminal residue" evidence="2">
    <location>
        <position position="1"/>
    </location>
</feature>
<gene>
    <name evidence="2" type="ORF">BCAMP_13015</name>
</gene>
<dbReference type="GO" id="GO:0003917">
    <property type="term" value="F:DNA topoisomerase type I (single strand cut, ATP-independent) activity"/>
    <property type="evidence" value="ECO:0007669"/>
    <property type="project" value="InterPro"/>
</dbReference>
<dbReference type="InterPro" id="IPR013825">
    <property type="entry name" value="Topo_IA_cen_sub2"/>
</dbReference>
<dbReference type="AlphaFoldDB" id="W7C9S0"/>
<protein>
    <recommendedName>
        <fullName evidence="1">Topo IA-type catalytic domain-containing protein</fullName>
    </recommendedName>
</protein>
<dbReference type="SUPFAM" id="SSF56712">
    <property type="entry name" value="Prokaryotic type I DNA topoisomerase"/>
    <property type="match status" value="1"/>
</dbReference>
<dbReference type="GO" id="GO:0006265">
    <property type="term" value="P:DNA topological change"/>
    <property type="evidence" value="ECO:0007669"/>
    <property type="project" value="InterPro"/>
</dbReference>
<feature type="domain" description="Topo IA-type catalytic" evidence="1">
    <location>
        <begin position="1"/>
        <end position="130"/>
    </location>
</feature>
<keyword evidence="3" id="KW-1185">Reference proteome</keyword>
<comment type="caution">
    <text evidence="2">The sequence shown here is derived from an EMBL/GenBank/DDBJ whole genome shotgun (WGS) entry which is preliminary data.</text>
</comment>
<dbReference type="InterPro" id="IPR023405">
    <property type="entry name" value="Topo_IA_core_domain"/>
</dbReference>
<dbReference type="GO" id="GO:0006310">
    <property type="term" value="P:DNA recombination"/>
    <property type="evidence" value="ECO:0007669"/>
    <property type="project" value="TreeGrafter"/>
</dbReference>
<reference evidence="2 3" key="1">
    <citation type="submission" date="2012-12" db="EMBL/GenBank/DDBJ databases">
        <title>Novel taxa of Listeriaceae from agricultural environments in the United States.</title>
        <authorList>
            <person name="den Bakker H.C."/>
            <person name="Allred A."/>
            <person name="Warchocki S."/>
            <person name="Wright E.M."/>
            <person name="Burrell A."/>
            <person name="Nightingale K.K."/>
            <person name="Kephart D."/>
            <person name="Wiedmann M."/>
        </authorList>
    </citation>
    <scope>NUCLEOTIDE SEQUENCE [LARGE SCALE GENOMIC DNA]</scope>
    <source>
        <strain evidence="2 3">FSL F6-1037</strain>
    </source>
</reference>
<evidence type="ECO:0000313" key="2">
    <source>
        <dbReference type="EMBL" id="EUJ32396.1"/>
    </source>
</evidence>
<dbReference type="Gene3D" id="2.70.20.10">
    <property type="entry name" value="Topoisomerase I, domain 3"/>
    <property type="match status" value="1"/>
</dbReference>
<dbReference type="InterPro" id="IPR000380">
    <property type="entry name" value="Topo_IA"/>
</dbReference>
<dbReference type="PROSITE" id="PS52039">
    <property type="entry name" value="TOPO_IA_2"/>
    <property type="match status" value="1"/>
</dbReference>
<dbReference type="Proteomes" id="UP000019243">
    <property type="component" value="Unassembled WGS sequence"/>
</dbReference>
<name>W7C9S0_9LIST</name>
<dbReference type="GO" id="GO:0003677">
    <property type="term" value="F:DNA binding"/>
    <property type="evidence" value="ECO:0007669"/>
    <property type="project" value="InterPro"/>
</dbReference>